<evidence type="ECO:0000256" key="1">
    <source>
        <dbReference type="SAM" id="Phobius"/>
    </source>
</evidence>
<feature type="transmembrane region" description="Helical" evidence="1">
    <location>
        <begin position="14"/>
        <end position="36"/>
    </location>
</feature>
<proteinExistence type="predicted"/>
<dbReference type="AlphaFoldDB" id="A0A6C0DDE2"/>
<name>A0A6C0DDE2_9ZZZZ</name>
<feature type="transmembrane region" description="Helical" evidence="1">
    <location>
        <begin position="57"/>
        <end position="80"/>
    </location>
</feature>
<keyword evidence="1" id="KW-0472">Membrane</keyword>
<keyword evidence="1" id="KW-1133">Transmembrane helix</keyword>
<dbReference type="EMBL" id="MN739578">
    <property type="protein sequence ID" value="QHT13969.1"/>
    <property type="molecule type" value="Genomic_DNA"/>
</dbReference>
<keyword evidence="1" id="KW-0812">Transmembrane</keyword>
<sequence length="89" mass="10497">MEFFKILYNEISKIINIELFFTLVFIVLNILIILIIAKKINKKSFDIRYESEEEKRYLIPIITITSICGFIVLYIARLAVLNGIKKQKL</sequence>
<protein>
    <submittedName>
        <fullName evidence="2">Uncharacterized protein</fullName>
    </submittedName>
</protein>
<evidence type="ECO:0000313" key="2">
    <source>
        <dbReference type="EMBL" id="QHT13969.1"/>
    </source>
</evidence>
<reference evidence="2" key="1">
    <citation type="journal article" date="2020" name="Nature">
        <title>Giant virus diversity and host interactions through global metagenomics.</title>
        <authorList>
            <person name="Schulz F."/>
            <person name="Roux S."/>
            <person name="Paez-Espino D."/>
            <person name="Jungbluth S."/>
            <person name="Walsh D.A."/>
            <person name="Denef V.J."/>
            <person name="McMahon K.D."/>
            <person name="Konstantinidis K.T."/>
            <person name="Eloe-Fadrosh E.A."/>
            <person name="Kyrpides N.C."/>
            <person name="Woyke T."/>
        </authorList>
    </citation>
    <scope>NUCLEOTIDE SEQUENCE</scope>
    <source>
        <strain evidence="2">GVMAG-M-3300023174-134</strain>
    </source>
</reference>
<organism evidence="2">
    <name type="scientific">viral metagenome</name>
    <dbReference type="NCBI Taxonomy" id="1070528"/>
    <lineage>
        <taxon>unclassified sequences</taxon>
        <taxon>metagenomes</taxon>
        <taxon>organismal metagenomes</taxon>
    </lineage>
</organism>
<accession>A0A6C0DDE2</accession>